<evidence type="ECO:0000313" key="3">
    <source>
        <dbReference type="Proteomes" id="UP001323798"/>
    </source>
</evidence>
<keyword evidence="1" id="KW-0472">Membrane</keyword>
<keyword evidence="3" id="KW-1185">Reference proteome</keyword>
<name>A0ABZ0SK61_9MICO</name>
<feature type="transmembrane region" description="Helical" evidence="1">
    <location>
        <begin position="50"/>
        <end position="74"/>
    </location>
</feature>
<keyword evidence="1" id="KW-0812">Transmembrane</keyword>
<organism evidence="2 3">
    <name type="scientific">Microbacterium rhizosphaerae</name>
    <dbReference type="NCBI Taxonomy" id="1678237"/>
    <lineage>
        <taxon>Bacteria</taxon>
        <taxon>Bacillati</taxon>
        <taxon>Actinomycetota</taxon>
        <taxon>Actinomycetes</taxon>
        <taxon>Micrococcales</taxon>
        <taxon>Microbacteriaceae</taxon>
        <taxon>Microbacterium</taxon>
    </lineage>
</organism>
<sequence length="84" mass="8505">MRCTVAWVAAGALSVAGVVTLALGLATPVSFGWFAYQPLADATFTPTGTGVVVSRATVIGFVLLTIGLVGLAFLGGLRAGKRRP</sequence>
<gene>
    <name evidence="2" type="ORF">SM116_16230</name>
</gene>
<evidence type="ECO:0000313" key="2">
    <source>
        <dbReference type="EMBL" id="WPR89289.1"/>
    </source>
</evidence>
<dbReference type="RefSeq" id="WP_320942005.1">
    <property type="nucleotide sequence ID" value="NZ_BAABEU010000001.1"/>
</dbReference>
<keyword evidence="1" id="KW-1133">Transmembrane helix</keyword>
<accession>A0ABZ0SK61</accession>
<proteinExistence type="predicted"/>
<protein>
    <submittedName>
        <fullName evidence="2">Uncharacterized protein</fullName>
    </submittedName>
</protein>
<dbReference type="EMBL" id="CP139368">
    <property type="protein sequence ID" value="WPR89289.1"/>
    <property type="molecule type" value="Genomic_DNA"/>
</dbReference>
<dbReference type="Proteomes" id="UP001323798">
    <property type="component" value="Chromosome"/>
</dbReference>
<evidence type="ECO:0000256" key="1">
    <source>
        <dbReference type="SAM" id="Phobius"/>
    </source>
</evidence>
<reference evidence="2 3" key="1">
    <citation type="submission" date="2023-11" db="EMBL/GenBank/DDBJ databases">
        <title>Genome sequence of Microbacterium rhizosphaerae KACC 19337.</title>
        <authorList>
            <person name="Choi H."/>
            <person name="Kim S."/>
            <person name="Kim Y."/>
            <person name="Kwon S.-W."/>
            <person name="Heo J."/>
        </authorList>
    </citation>
    <scope>NUCLEOTIDE SEQUENCE [LARGE SCALE GENOMIC DNA]</scope>
    <source>
        <strain evidence="2 3">KACC 19337</strain>
    </source>
</reference>